<evidence type="ECO:0000313" key="2">
    <source>
        <dbReference type="Proteomes" id="UP001172386"/>
    </source>
</evidence>
<name>A0ACC3AL73_9EURO</name>
<accession>A0ACC3AL73</accession>
<protein>
    <submittedName>
        <fullName evidence="1">Flocculation suppression protein</fullName>
    </submittedName>
</protein>
<keyword evidence="2" id="KW-1185">Reference proteome</keyword>
<evidence type="ECO:0000313" key="1">
    <source>
        <dbReference type="EMBL" id="KAJ9664586.1"/>
    </source>
</evidence>
<reference evidence="1" key="1">
    <citation type="submission" date="2022-10" db="EMBL/GenBank/DDBJ databases">
        <title>Culturing micro-colonial fungi from biological soil crusts in the Mojave desert and describing Neophaeococcomyces mojavensis, and introducing the new genera and species Taxawa tesnikishii.</title>
        <authorList>
            <person name="Kurbessoian T."/>
            <person name="Stajich J.E."/>
        </authorList>
    </citation>
    <scope>NUCLEOTIDE SEQUENCE</scope>
    <source>
        <strain evidence="1">JES_112</strain>
    </source>
</reference>
<organism evidence="1 2">
    <name type="scientific">Neophaeococcomyces mojaviensis</name>
    <dbReference type="NCBI Taxonomy" id="3383035"/>
    <lineage>
        <taxon>Eukaryota</taxon>
        <taxon>Fungi</taxon>
        <taxon>Dikarya</taxon>
        <taxon>Ascomycota</taxon>
        <taxon>Pezizomycotina</taxon>
        <taxon>Eurotiomycetes</taxon>
        <taxon>Chaetothyriomycetidae</taxon>
        <taxon>Chaetothyriales</taxon>
        <taxon>Chaetothyriales incertae sedis</taxon>
        <taxon>Neophaeococcomyces</taxon>
    </lineage>
</organism>
<gene>
    <name evidence="1" type="primary">SFL1</name>
    <name evidence="1" type="ORF">H2198_000237</name>
</gene>
<sequence length="291" mass="31485">MHTALPPDSSLRGDLTNVQKEVDRQQESLKQSEQSEYVGVNGGNRQSYYSNSMALDPPVSPRGYAFSESRRSSIQMEPPPFGSRPPVPPIPPQFSSSSSSSSHRYGSISATQTSPSFSKPPLPGPPQPHPLSNVVAPPPNLARRHTSADIREHGWPIPPNANGSPYASGVNSVQWQPSSPTQPPEGDQQLQNQLASYQINGSRRTTITAADQESIPPMQTDVPPSGLGVGNVSWGVGVSKFPRPNFELHSAPATRRSSMATLHSLLNPADTAEQENEDEGMNDDRKRKRLA</sequence>
<comment type="caution">
    <text evidence="1">The sequence shown here is derived from an EMBL/GenBank/DDBJ whole genome shotgun (WGS) entry which is preliminary data.</text>
</comment>
<dbReference type="EMBL" id="JAPDRQ010000002">
    <property type="protein sequence ID" value="KAJ9664586.1"/>
    <property type="molecule type" value="Genomic_DNA"/>
</dbReference>
<proteinExistence type="predicted"/>
<dbReference type="Proteomes" id="UP001172386">
    <property type="component" value="Unassembled WGS sequence"/>
</dbReference>